<dbReference type="PANTHER" id="PTHR31885:SF6">
    <property type="entry name" value="GH04784P"/>
    <property type="match status" value="1"/>
</dbReference>
<evidence type="ECO:0000256" key="8">
    <source>
        <dbReference type="ARBA" id="ARBA00049560"/>
    </source>
</evidence>
<evidence type="ECO:0000313" key="10">
    <source>
        <dbReference type="EMBL" id="JAA86937.1"/>
    </source>
</evidence>
<evidence type="ECO:0000256" key="7">
    <source>
        <dbReference type="ARBA" id="ARBA00049458"/>
    </source>
</evidence>
<name>S4PX56_9NEOP</name>
<accession>S4PX56</accession>
<comment type="similarity">
    <text evidence="2">Belongs to the TMEM86 family.</text>
</comment>
<feature type="transmembrane region" description="Helical" evidence="9">
    <location>
        <begin position="40"/>
        <end position="61"/>
    </location>
</feature>
<feature type="non-terminal residue" evidence="10">
    <location>
        <position position="84"/>
    </location>
</feature>
<evidence type="ECO:0000256" key="3">
    <source>
        <dbReference type="ARBA" id="ARBA00022692"/>
    </source>
</evidence>
<keyword evidence="4 9" id="KW-1133">Transmembrane helix</keyword>
<evidence type="ECO:0000256" key="6">
    <source>
        <dbReference type="ARBA" id="ARBA00035673"/>
    </source>
</evidence>
<reference evidence="10" key="1">
    <citation type="journal article" date="2013" name="BMC Genomics">
        <title>Unscrambling butterfly oogenesis.</title>
        <authorList>
            <person name="Carter J.M."/>
            <person name="Baker S.C."/>
            <person name="Pink R."/>
            <person name="Carter D.R."/>
            <person name="Collins A."/>
            <person name="Tomlin J."/>
            <person name="Gibbs M."/>
            <person name="Breuker C.J."/>
        </authorList>
    </citation>
    <scope>NUCLEOTIDE SEQUENCE</scope>
    <source>
        <tissue evidence="10">Ovary</tissue>
    </source>
</reference>
<keyword evidence="5 9" id="KW-0472">Membrane</keyword>
<dbReference type="GO" id="GO:0016020">
    <property type="term" value="C:membrane"/>
    <property type="evidence" value="ECO:0007669"/>
    <property type="project" value="UniProtKB-SubCell"/>
</dbReference>
<comment type="catalytic activity">
    <reaction evidence="8">
        <text>a 1-O-(1Z-alkenyl)-sn-glycero-3-phosphocholine + H2O = a 2,3-saturated aldehyde + sn-glycerol 3-phosphocholine</text>
        <dbReference type="Rhea" id="RHEA:22544"/>
        <dbReference type="ChEBI" id="CHEBI:15377"/>
        <dbReference type="ChEBI" id="CHEBI:16870"/>
        <dbReference type="ChEBI" id="CHEBI:73359"/>
        <dbReference type="ChEBI" id="CHEBI:77287"/>
        <dbReference type="EC" id="3.3.2.2"/>
    </reaction>
</comment>
<comment type="subcellular location">
    <subcellularLocation>
        <location evidence="1">Membrane</location>
        <topology evidence="1">Multi-pass membrane protein</topology>
    </subcellularLocation>
</comment>
<protein>
    <recommendedName>
        <fullName evidence="6">lysoplasmalogenase</fullName>
        <ecNumber evidence="6">3.3.2.2</ecNumber>
    </recommendedName>
</protein>
<dbReference type="PANTHER" id="PTHR31885">
    <property type="entry name" value="GH04784P"/>
    <property type="match status" value="1"/>
</dbReference>
<evidence type="ECO:0000256" key="5">
    <source>
        <dbReference type="ARBA" id="ARBA00023136"/>
    </source>
</evidence>
<proteinExistence type="inferred from homology"/>
<reference evidence="10" key="2">
    <citation type="submission" date="2013-05" db="EMBL/GenBank/DDBJ databases">
        <authorList>
            <person name="Carter J.-M."/>
            <person name="Baker S.C."/>
            <person name="Pink R."/>
            <person name="Carter D.R.F."/>
            <person name="Collins A."/>
            <person name="Tomlin J."/>
            <person name="Gibbs M."/>
            <person name="Breuker C.J."/>
        </authorList>
    </citation>
    <scope>NUCLEOTIDE SEQUENCE</scope>
    <source>
        <tissue evidence="10">Ovary</tissue>
    </source>
</reference>
<evidence type="ECO:0000256" key="9">
    <source>
        <dbReference type="SAM" id="Phobius"/>
    </source>
</evidence>
<dbReference type="AlphaFoldDB" id="S4PX56"/>
<evidence type="ECO:0000256" key="1">
    <source>
        <dbReference type="ARBA" id="ARBA00004141"/>
    </source>
</evidence>
<sequence length="84" mass="8656">MITASQLWSHTKALGHGGRLLPFYKAVCVYFVAGGGAPSLYVAALKCAPVLYLLLCVLLGAPAHQARYARRVGAGLALSAAGDA</sequence>
<dbReference type="InterPro" id="IPR012506">
    <property type="entry name" value="TMEM86B-like"/>
</dbReference>
<comment type="catalytic activity">
    <reaction evidence="7">
        <text>a 1-O-(1Z-alkenyl)-sn-glycero-3-phosphoethanolamine + H2O = a 2,3-saturated aldehyde + sn-glycero-3-phosphoethanolamine</text>
        <dbReference type="Rhea" id="RHEA:16905"/>
        <dbReference type="ChEBI" id="CHEBI:15377"/>
        <dbReference type="ChEBI" id="CHEBI:73359"/>
        <dbReference type="ChEBI" id="CHEBI:77288"/>
        <dbReference type="ChEBI" id="CHEBI:143890"/>
        <dbReference type="EC" id="3.3.2.2"/>
    </reaction>
</comment>
<evidence type="ECO:0000256" key="2">
    <source>
        <dbReference type="ARBA" id="ARBA00007375"/>
    </source>
</evidence>
<keyword evidence="3 9" id="KW-0812">Transmembrane</keyword>
<evidence type="ECO:0000256" key="4">
    <source>
        <dbReference type="ARBA" id="ARBA00022989"/>
    </source>
</evidence>
<dbReference type="EC" id="3.3.2.2" evidence="6"/>
<organism evidence="10">
    <name type="scientific">Pararge aegeria</name>
    <name type="common">speckled wood butterfly</name>
    <dbReference type="NCBI Taxonomy" id="116150"/>
    <lineage>
        <taxon>Eukaryota</taxon>
        <taxon>Metazoa</taxon>
        <taxon>Ecdysozoa</taxon>
        <taxon>Arthropoda</taxon>
        <taxon>Hexapoda</taxon>
        <taxon>Insecta</taxon>
        <taxon>Pterygota</taxon>
        <taxon>Neoptera</taxon>
        <taxon>Endopterygota</taxon>
        <taxon>Lepidoptera</taxon>
        <taxon>Glossata</taxon>
        <taxon>Ditrysia</taxon>
        <taxon>Papilionoidea</taxon>
        <taxon>Nymphalidae</taxon>
        <taxon>Satyrinae</taxon>
        <taxon>Satyrini</taxon>
        <taxon>Parargina</taxon>
        <taxon>Pararge</taxon>
    </lineage>
</organism>
<dbReference type="GO" id="GO:0047408">
    <property type="term" value="F:alkenylglycerophosphocholine hydrolase activity"/>
    <property type="evidence" value="ECO:0007669"/>
    <property type="project" value="UniProtKB-EC"/>
</dbReference>
<dbReference type="EMBL" id="GAIX01005623">
    <property type="protein sequence ID" value="JAA86937.1"/>
    <property type="molecule type" value="Transcribed_RNA"/>
</dbReference>